<dbReference type="AlphaFoldDB" id="C5FRX9"/>
<dbReference type="Pfam" id="PF03641">
    <property type="entry name" value="Lysine_decarbox"/>
    <property type="match status" value="1"/>
</dbReference>
<keyword evidence="2" id="KW-1185">Reference proteome</keyword>
<dbReference type="GO" id="GO:0016799">
    <property type="term" value="F:hydrolase activity, hydrolyzing N-glycosyl compounds"/>
    <property type="evidence" value="ECO:0007669"/>
    <property type="project" value="TreeGrafter"/>
</dbReference>
<dbReference type="SUPFAM" id="SSF102405">
    <property type="entry name" value="MCP/YpsA-like"/>
    <property type="match status" value="1"/>
</dbReference>
<dbReference type="FunFam" id="3.40.50.450:FF:000018">
    <property type="entry name" value="Lysine decarboxylase-like protein"/>
    <property type="match status" value="1"/>
</dbReference>
<evidence type="ECO:0000313" key="1">
    <source>
        <dbReference type="EMBL" id="EEQ32632.1"/>
    </source>
</evidence>
<dbReference type="VEuPathDB" id="FungiDB:MCYG_05451"/>
<dbReference type="InterPro" id="IPR005269">
    <property type="entry name" value="LOG"/>
</dbReference>
<proteinExistence type="predicted"/>
<dbReference type="GO" id="GO:0005829">
    <property type="term" value="C:cytosol"/>
    <property type="evidence" value="ECO:0007669"/>
    <property type="project" value="TreeGrafter"/>
</dbReference>
<gene>
    <name evidence="1" type="ORF">MCYG_05451</name>
</gene>
<dbReference type="EMBL" id="DS995705">
    <property type="protein sequence ID" value="EEQ32632.1"/>
    <property type="molecule type" value="Genomic_DNA"/>
</dbReference>
<dbReference type="Proteomes" id="UP000002035">
    <property type="component" value="Unassembled WGS sequence"/>
</dbReference>
<dbReference type="PANTHER" id="PTHR31223:SF70">
    <property type="entry name" value="LOG FAMILY PROTEIN YJL055W"/>
    <property type="match status" value="1"/>
</dbReference>
<organism evidence="1 2">
    <name type="scientific">Arthroderma otae (strain ATCC MYA-4605 / CBS 113480)</name>
    <name type="common">Microsporum canis</name>
    <dbReference type="NCBI Taxonomy" id="554155"/>
    <lineage>
        <taxon>Eukaryota</taxon>
        <taxon>Fungi</taxon>
        <taxon>Dikarya</taxon>
        <taxon>Ascomycota</taxon>
        <taxon>Pezizomycotina</taxon>
        <taxon>Eurotiomycetes</taxon>
        <taxon>Eurotiomycetidae</taxon>
        <taxon>Onygenales</taxon>
        <taxon>Arthrodermataceae</taxon>
        <taxon>Microsporum</taxon>
    </lineage>
</organism>
<dbReference type="PANTHER" id="PTHR31223">
    <property type="entry name" value="LOG FAMILY PROTEIN YJL055W"/>
    <property type="match status" value="1"/>
</dbReference>
<dbReference type="HOGENOM" id="CLU_058336_1_0_1"/>
<dbReference type="InterPro" id="IPR031100">
    <property type="entry name" value="LOG_fam"/>
</dbReference>
<evidence type="ECO:0000313" key="2">
    <source>
        <dbReference type="Proteomes" id="UP000002035"/>
    </source>
</evidence>
<dbReference type="NCBIfam" id="TIGR00730">
    <property type="entry name" value="Rossman fold protein, TIGR00730 family"/>
    <property type="match status" value="1"/>
</dbReference>
<accession>C5FRX9</accession>
<dbReference type="GO" id="GO:0009691">
    <property type="term" value="P:cytokinin biosynthetic process"/>
    <property type="evidence" value="ECO:0007669"/>
    <property type="project" value="InterPro"/>
</dbReference>
<reference evidence="2" key="1">
    <citation type="journal article" date="2012" name="MBio">
        <title>Comparative genome analysis of Trichophyton rubrum and related dermatophytes reveals candidate genes involved in infection.</title>
        <authorList>
            <person name="Martinez D.A."/>
            <person name="Oliver B.G."/>
            <person name="Graeser Y."/>
            <person name="Goldberg J.M."/>
            <person name="Li W."/>
            <person name="Martinez-Rossi N.M."/>
            <person name="Monod M."/>
            <person name="Shelest E."/>
            <person name="Barton R.C."/>
            <person name="Birch E."/>
            <person name="Brakhage A.A."/>
            <person name="Chen Z."/>
            <person name="Gurr S.J."/>
            <person name="Heiman D."/>
            <person name="Heitman J."/>
            <person name="Kosti I."/>
            <person name="Rossi A."/>
            <person name="Saif S."/>
            <person name="Samalova M."/>
            <person name="Saunders C.W."/>
            <person name="Shea T."/>
            <person name="Summerbell R.C."/>
            <person name="Xu J."/>
            <person name="Young S."/>
            <person name="Zeng Q."/>
            <person name="Birren B.W."/>
            <person name="Cuomo C.A."/>
            <person name="White T.C."/>
        </authorList>
    </citation>
    <scope>NUCLEOTIDE SEQUENCE [LARGE SCALE GENOMIC DNA]</scope>
    <source>
        <strain evidence="2">ATCC MYA-4605 / CBS 113480</strain>
    </source>
</reference>
<dbReference type="OrthoDB" id="414463at2759"/>
<dbReference type="RefSeq" id="XP_002845582.1">
    <property type="nucleotide sequence ID" value="XM_002845536.1"/>
</dbReference>
<name>C5FRX9_ARTOC</name>
<dbReference type="Gene3D" id="3.40.50.450">
    <property type="match status" value="1"/>
</dbReference>
<dbReference type="STRING" id="554155.C5FRX9"/>
<protein>
    <submittedName>
        <fullName evidence="1">Lysine decarboxylase-like protein</fullName>
    </submittedName>
</protein>
<dbReference type="GeneID" id="9224268"/>
<sequence>MSEASKQARPVVCVFCGSAAGKSPAYIEAARALAHLFHKEGVKLVYGGGTKGLMGEVAQTLVSLSGPESVHGIIPSALVKIESGHRTTLAATDSEVAGKLPERTESTEANGAVSGDKTSFVNPEYGMTTIVPDMHTRKRMMAGEVIAGGPGSGFLVLPGGFGTIEEAMEMTTWNQLGIHDKGIVLLNIDNYWDGVLSWVGKSVEEGFVSTTNKDILVECKDVEHALEALRSYKLSEGRFGLTWEVEFGNDK</sequence>
<dbReference type="eggNOG" id="ENOG502QSR9">
    <property type="taxonomic scope" value="Eukaryota"/>
</dbReference>
<dbReference type="OMA" id="HQKPIGL"/>